<evidence type="ECO:0000313" key="2">
    <source>
        <dbReference type="EMBL" id="SOB97130.1"/>
    </source>
</evidence>
<dbReference type="AlphaFoldDB" id="A0A285RT55"/>
<dbReference type="STRING" id="538381.GCA_001696535_03112"/>
<keyword evidence="1" id="KW-0732">Signal</keyword>
<name>A0A285RT55_9HYPH</name>
<keyword evidence="3" id="KW-1185">Reference proteome</keyword>
<organism evidence="2 3">
    <name type="scientific">Stappia indica</name>
    <dbReference type="NCBI Taxonomy" id="538381"/>
    <lineage>
        <taxon>Bacteria</taxon>
        <taxon>Pseudomonadati</taxon>
        <taxon>Pseudomonadota</taxon>
        <taxon>Alphaproteobacteria</taxon>
        <taxon>Hyphomicrobiales</taxon>
        <taxon>Stappiaceae</taxon>
        <taxon>Stappia</taxon>
    </lineage>
</organism>
<accession>A0A285RT55</accession>
<sequence length="133" mass="14686">MKQTSKTIPMLVIAALAVACGPFMTPISTGSAMAQNSSSAKSWNDPDFPGVDPSQRALYGCTFSLKRFRMKYKQVKYSAFAKGRAFSITGMRGCGWSVGERTQARADKVAMDKCRKNARNPDRCEVTERTTDR</sequence>
<gene>
    <name evidence="2" type="ORF">SAMN05421512_102409</name>
</gene>
<dbReference type="EMBL" id="OBML01000002">
    <property type="protein sequence ID" value="SOB97130.1"/>
    <property type="molecule type" value="Genomic_DNA"/>
</dbReference>
<dbReference type="PROSITE" id="PS51257">
    <property type="entry name" value="PROKAR_LIPOPROTEIN"/>
    <property type="match status" value="1"/>
</dbReference>
<feature type="chain" id="PRO_5011740469" description="DUF4189 domain-containing protein" evidence="1">
    <location>
        <begin position="35"/>
        <end position="133"/>
    </location>
</feature>
<dbReference type="Proteomes" id="UP000219331">
    <property type="component" value="Unassembled WGS sequence"/>
</dbReference>
<evidence type="ECO:0000256" key="1">
    <source>
        <dbReference type="SAM" id="SignalP"/>
    </source>
</evidence>
<protein>
    <recommendedName>
        <fullName evidence="4">DUF4189 domain-containing protein</fullName>
    </recommendedName>
</protein>
<reference evidence="2 3" key="1">
    <citation type="submission" date="2017-08" db="EMBL/GenBank/DDBJ databases">
        <authorList>
            <person name="de Groot N.N."/>
        </authorList>
    </citation>
    <scope>NUCLEOTIDE SEQUENCE [LARGE SCALE GENOMIC DNA]</scope>
    <source>
        <strain evidence="2 3">USBA 352</strain>
    </source>
</reference>
<feature type="signal peptide" evidence="1">
    <location>
        <begin position="1"/>
        <end position="34"/>
    </location>
</feature>
<proteinExistence type="predicted"/>
<evidence type="ECO:0000313" key="3">
    <source>
        <dbReference type="Proteomes" id="UP000219331"/>
    </source>
</evidence>
<evidence type="ECO:0008006" key="4">
    <source>
        <dbReference type="Google" id="ProtNLM"/>
    </source>
</evidence>